<proteinExistence type="predicted"/>
<organism evidence="1 2">
    <name type="scientific">Niveibacterium microcysteis</name>
    <dbReference type="NCBI Taxonomy" id="2811415"/>
    <lineage>
        <taxon>Bacteria</taxon>
        <taxon>Pseudomonadati</taxon>
        <taxon>Pseudomonadota</taxon>
        <taxon>Betaproteobacteria</taxon>
        <taxon>Rhodocyclales</taxon>
        <taxon>Rhodocyclaceae</taxon>
        <taxon>Niveibacterium</taxon>
    </lineage>
</organism>
<dbReference type="CDD" id="cd04647">
    <property type="entry name" value="LbH_MAT_like"/>
    <property type="match status" value="1"/>
</dbReference>
<gene>
    <name evidence="1" type="ORF">JY500_10635</name>
</gene>
<keyword evidence="1" id="KW-0012">Acyltransferase</keyword>
<dbReference type="Proteomes" id="UP000663570">
    <property type="component" value="Chromosome"/>
</dbReference>
<dbReference type="RefSeq" id="WP_206256332.1">
    <property type="nucleotide sequence ID" value="NZ_CP071060.1"/>
</dbReference>
<dbReference type="Pfam" id="PF00132">
    <property type="entry name" value="Hexapep"/>
    <property type="match status" value="1"/>
</dbReference>
<dbReference type="Gene3D" id="2.160.10.10">
    <property type="entry name" value="Hexapeptide repeat proteins"/>
    <property type="match status" value="1"/>
</dbReference>
<name>A0ABX7MBC8_9RHOO</name>
<dbReference type="EMBL" id="CP071060">
    <property type="protein sequence ID" value="QSI79032.1"/>
    <property type="molecule type" value="Genomic_DNA"/>
</dbReference>
<evidence type="ECO:0000313" key="1">
    <source>
        <dbReference type="EMBL" id="QSI79032.1"/>
    </source>
</evidence>
<keyword evidence="1" id="KW-0808">Transferase</keyword>
<dbReference type="GO" id="GO:0016746">
    <property type="term" value="F:acyltransferase activity"/>
    <property type="evidence" value="ECO:0007669"/>
    <property type="project" value="UniProtKB-KW"/>
</dbReference>
<dbReference type="InterPro" id="IPR011004">
    <property type="entry name" value="Trimer_LpxA-like_sf"/>
</dbReference>
<accession>A0ABX7MBC8</accession>
<dbReference type="InterPro" id="IPR051159">
    <property type="entry name" value="Hexapeptide_acetyltransf"/>
</dbReference>
<evidence type="ECO:0000313" key="2">
    <source>
        <dbReference type="Proteomes" id="UP000663570"/>
    </source>
</evidence>
<dbReference type="SUPFAM" id="SSF51161">
    <property type="entry name" value="Trimeric LpxA-like enzymes"/>
    <property type="match status" value="1"/>
</dbReference>
<reference evidence="1 2" key="1">
    <citation type="submission" date="2021-02" db="EMBL/GenBank/DDBJ databases">
        <title>Niveibacterium changnyeongensis HC41.</title>
        <authorList>
            <person name="Kang M."/>
        </authorList>
    </citation>
    <scope>NUCLEOTIDE SEQUENCE [LARGE SCALE GENOMIC DNA]</scope>
    <source>
        <strain evidence="1 2">HC41</strain>
    </source>
</reference>
<protein>
    <submittedName>
        <fullName evidence="1">Acyltransferase</fullName>
    </submittedName>
</protein>
<sequence length="206" mass="22035">MSAFRLLKPKFVLALFRNLAFKLRHRSAFDFDIFKTYIDSSALIEIVGGGKIVFERGKRIYISRGCVIRASGGILTIGQGAFFNQNCVVVSHQSVSVQADSMFGPNVCVFDADHAHDDLSIPFSAQGYVKAPVTIGKNTWLGANVIVARGAGIGSNCIIGANAVVRGRIPDASVAVGAPARVVKRLDAKMDCHWGSAPLVATERGL</sequence>
<keyword evidence="2" id="KW-1185">Reference proteome</keyword>
<dbReference type="InterPro" id="IPR001451">
    <property type="entry name" value="Hexapep"/>
</dbReference>
<dbReference type="PANTHER" id="PTHR23416">
    <property type="entry name" value="SIALIC ACID SYNTHASE-RELATED"/>
    <property type="match status" value="1"/>
</dbReference>